<accession>A0A4Q9VFZ8</accession>
<feature type="domain" description="MoaB/Mog" evidence="1">
    <location>
        <begin position="21"/>
        <end position="181"/>
    </location>
</feature>
<dbReference type="CDD" id="cd00885">
    <property type="entry name" value="cinA"/>
    <property type="match status" value="1"/>
</dbReference>
<proteinExistence type="predicted"/>
<dbReference type="EMBL" id="SJFN01000038">
    <property type="protein sequence ID" value="TBW33885.1"/>
    <property type="molecule type" value="Genomic_DNA"/>
</dbReference>
<dbReference type="Pfam" id="PF24102">
    <property type="entry name" value="FLAD1_M"/>
    <property type="match status" value="1"/>
</dbReference>
<name>A0A4Q9VFZ8_9HYPH</name>
<evidence type="ECO:0000259" key="1">
    <source>
        <dbReference type="SMART" id="SM00852"/>
    </source>
</evidence>
<dbReference type="Proteomes" id="UP000292781">
    <property type="component" value="Unassembled WGS sequence"/>
</dbReference>
<sequence>MIPDDPTSPAPRADDGIVTAGFLVIGDEILSGRTKDKNIGFLADALTAVGIDLTEVRIVPDDTDRIVEALNALRARWTHVFTSGGIGPTHDDITSDAIAAAFGVGIDHDPRAVAILTARLAGRAEINEARLRMARIPFGADLIVPANGMPGFTLGNVHVMAGVPSVFQAMVEQVVPTLGGGRPMLSRSIDAKVGEGTIATPLGAIQKAHPATVIGSYPYERDGRYATNLVVRSRSQEALDAAHAAIEAMLADIHSHMPAR</sequence>
<dbReference type="InterPro" id="IPR050101">
    <property type="entry name" value="CinA"/>
</dbReference>
<evidence type="ECO:0000313" key="3">
    <source>
        <dbReference type="Proteomes" id="UP000292781"/>
    </source>
</evidence>
<dbReference type="PANTHER" id="PTHR13939">
    <property type="entry name" value="NICOTINAMIDE-NUCLEOTIDE AMIDOHYDROLASE PNCC"/>
    <property type="match status" value="1"/>
</dbReference>
<keyword evidence="3" id="KW-1185">Reference proteome</keyword>
<dbReference type="PANTHER" id="PTHR13939:SF0">
    <property type="entry name" value="NMN AMIDOHYDROLASE-LIKE PROTEIN YFAY"/>
    <property type="match status" value="1"/>
</dbReference>
<dbReference type="InterPro" id="IPR001453">
    <property type="entry name" value="MoaB/Mog_dom"/>
</dbReference>
<dbReference type="OrthoDB" id="9801454at2"/>
<dbReference type="Gene3D" id="3.40.980.10">
    <property type="entry name" value="MoaB/Mog-like domain"/>
    <property type="match status" value="1"/>
</dbReference>
<dbReference type="InterPro" id="IPR056596">
    <property type="entry name" value="FLAD1_M"/>
</dbReference>
<dbReference type="RefSeq" id="WP_131311275.1">
    <property type="nucleotide sequence ID" value="NZ_SJFN01000038.1"/>
</dbReference>
<reference evidence="2 3" key="1">
    <citation type="submission" date="2019-02" db="EMBL/GenBank/DDBJ databases">
        <title>Siculibacillus lacustris gen. nov., sp. nov., a new rosette-forming bacterium isolated from a freshwater crater lake (Lake St. Ana, Romania).</title>
        <authorList>
            <person name="Felfoldi T."/>
            <person name="Marton Z."/>
            <person name="Szabo A."/>
            <person name="Mentes A."/>
            <person name="Boka K."/>
            <person name="Marialigeti K."/>
            <person name="Mathe I."/>
            <person name="Koncz M."/>
            <person name="Schumann P."/>
            <person name="Toth E."/>
        </authorList>
    </citation>
    <scope>NUCLEOTIDE SEQUENCE [LARGE SCALE GENOMIC DNA]</scope>
    <source>
        <strain evidence="2 3">SA-279</strain>
    </source>
</reference>
<dbReference type="SMART" id="SM00852">
    <property type="entry name" value="MoCF_biosynth"/>
    <property type="match status" value="1"/>
</dbReference>
<dbReference type="InterPro" id="IPR036425">
    <property type="entry name" value="MoaB/Mog-like_dom_sf"/>
</dbReference>
<protein>
    <submittedName>
        <fullName evidence="2">Competence/damage-inducible protein A</fullName>
    </submittedName>
</protein>
<comment type="caution">
    <text evidence="2">The sequence shown here is derived from an EMBL/GenBank/DDBJ whole genome shotgun (WGS) entry which is preliminary data.</text>
</comment>
<dbReference type="Pfam" id="PF00994">
    <property type="entry name" value="MoCF_biosynth"/>
    <property type="match status" value="1"/>
</dbReference>
<evidence type="ECO:0000313" key="2">
    <source>
        <dbReference type="EMBL" id="TBW33885.1"/>
    </source>
</evidence>
<organism evidence="2 3">
    <name type="scientific">Siculibacillus lacustris</name>
    <dbReference type="NCBI Taxonomy" id="1549641"/>
    <lineage>
        <taxon>Bacteria</taxon>
        <taxon>Pseudomonadati</taxon>
        <taxon>Pseudomonadota</taxon>
        <taxon>Alphaproteobacteria</taxon>
        <taxon>Hyphomicrobiales</taxon>
        <taxon>Ancalomicrobiaceae</taxon>
        <taxon>Siculibacillus</taxon>
    </lineage>
</organism>
<dbReference type="AlphaFoldDB" id="A0A4Q9VFZ8"/>
<gene>
    <name evidence="2" type="ORF">EYW49_19345</name>
</gene>
<dbReference type="SUPFAM" id="SSF53218">
    <property type="entry name" value="Molybdenum cofactor biosynthesis proteins"/>
    <property type="match status" value="1"/>
</dbReference>